<dbReference type="Pfam" id="PF08719">
    <property type="entry name" value="NADAR"/>
    <property type="match status" value="1"/>
</dbReference>
<gene>
    <name evidence="2" type="ORF">MBM_09559</name>
</gene>
<dbReference type="NCBIfam" id="TIGR02464">
    <property type="entry name" value="ribofla_fusion"/>
    <property type="match status" value="1"/>
</dbReference>
<proteinExistence type="predicted"/>
<dbReference type="EMBL" id="JH921460">
    <property type="protein sequence ID" value="EKD12238.1"/>
    <property type="molecule type" value="Genomic_DNA"/>
</dbReference>
<dbReference type="CDD" id="cd15457">
    <property type="entry name" value="NADAR"/>
    <property type="match status" value="1"/>
</dbReference>
<dbReference type="InParanoid" id="K1WUG2"/>
<dbReference type="eggNOG" id="ENOG502S4FY">
    <property type="taxonomic scope" value="Eukaryota"/>
</dbReference>
<keyword evidence="3" id="KW-1185">Reference proteome</keyword>
<protein>
    <recommendedName>
        <fullName evidence="1">NADAR domain-containing protein</fullName>
    </recommendedName>
</protein>
<dbReference type="SUPFAM" id="SSF143990">
    <property type="entry name" value="YbiA-like"/>
    <property type="match status" value="1"/>
</dbReference>
<dbReference type="RefSeq" id="XP_007297448.1">
    <property type="nucleotide sequence ID" value="XM_007297386.1"/>
</dbReference>
<evidence type="ECO:0000313" key="3">
    <source>
        <dbReference type="Proteomes" id="UP000006753"/>
    </source>
</evidence>
<organism evidence="2 3">
    <name type="scientific">Marssonina brunnea f. sp. multigermtubi (strain MB_m1)</name>
    <name type="common">Marssonina leaf spot fungus</name>
    <dbReference type="NCBI Taxonomy" id="1072389"/>
    <lineage>
        <taxon>Eukaryota</taxon>
        <taxon>Fungi</taxon>
        <taxon>Dikarya</taxon>
        <taxon>Ascomycota</taxon>
        <taxon>Pezizomycotina</taxon>
        <taxon>Leotiomycetes</taxon>
        <taxon>Helotiales</taxon>
        <taxon>Drepanopezizaceae</taxon>
        <taxon>Drepanopeziza</taxon>
    </lineage>
</organism>
<dbReference type="HOGENOM" id="CLU_084247_2_0_1"/>
<dbReference type="OMA" id="RMGINEY"/>
<dbReference type="AlphaFoldDB" id="K1WUG2"/>
<feature type="domain" description="NADAR" evidence="1">
    <location>
        <begin position="1"/>
        <end position="118"/>
    </location>
</feature>
<dbReference type="KEGG" id="mbe:MBM_09559"/>
<name>K1WUG2_MARBU</name>
<dbReference type="InterPro" id="IPR012816">
    <property type="entry name" value="NADAR"/>
</dbReference>
<sequence>MIYCKAARFYDGTTQAKVLAASTPKEQKSLGKLVNGFDPESWDEVKSSVVLAGSIAKYEQNPKLKDKLLATGERLLVEAASKDRVWGIEYTEKEAMSNREHWGENRLGKALMEAREHLMGRT</sequence>
<accession>K1WUG2</accession>
<dbReference type="OrthoDB" id="206452at2759"/>
<dbReference type="GeneID" id="18765494"/>
<evidence type="ECO:0000313" key="2">
    <source>
        <dbReference type="EMBL" id="EKD12238.1"/>
    </source>
</evidence>
<reference evidence="2 3" key="1">
    <citation type="journal article" date="2012" name="BMC Genomics">
        <title>Sequencing the genome of Marssonina brunnea reveals fungus-poplar co-evolution.</title>
        <authorList>
            <person name="Zhu S."/>
            <person name="Cao Y.-Z."/>
            <person name="Jiang C."/>
            <person name="Tan B.-Y."/>
            <person name="Wang Z."/>
            <person name="Feng S."/>
            <person name="Zhang L."/>
            <person name="Su X.-H."/>
            <person name="Brejova B."/>
            <person name="Vinar T."/>
            <person name="Xu M."/>
            <person name="Wang M.-X."/>
            <person name="Zhang S.-G."/>
            <person name="Huang M.-R."/>
            <person name="Wu R."/>
            <person name="Zhou Y."/>
        </authorList>
    </citation>
    <scope>NUCLEOTIDE SEQUENCE [LARGE SCALE GENOMIC DNA]</scope>
    <source>
        <strain evidence="2 3">MB_m1</strain>
    </source>
</reference>
<dbReference type="Gene3D" id="1.10.357.40">
    <property type="entry name" value="YbiA-like"/>
    <property type="match status" value="1"/>
</dbReference>
<dbReference type="Proteomes" id="UP000006753">
    <property type="component" value="Unassembled WGS sequence"/>
</dbReference>
<dbReference type="InterPro" id="IPR037238">
    <property type="entry name" value="YbiA-like_sf"/>
</dbReference>
<evidence type="ECO:0000259" key="1">
    <source>
        <dbReference type="Pfam" id="PF08719"/>
    </source>
</evidence>